<keyword evidence="4 12" id="KW-0479">Metal-binding</keyword>
<evidence type="ECO:0000256" key="12">
    <source>
        <dbReference type="PIRSR" id="PIRSR604361-3"/>
    </source>
</evidence>
<proteinExistence type="inferred from homology"/>
<organism evidence="15 16">
    <name type="scientific">Psylliodes chrysocephalus</name>
    <dbReference type="NCBI Taxonomy" id="3402493"/>
    <lineage>
        <taxon>Eukaryota</taxon>
        <taxon>Metazoa</taxon>
        <taxon>Ecdysozoa</taxon>
        <taxon>Arthropoda</taxon>
        <taxon>Hexapoda</taxon>
        <taxon>Insecta</taxon>
        <taxon>Pterygota</taxon>
        <taxon>Neoptera</taxon>
        <taxon>Endopterygota</taxon>
        <taxon>Coleoptera</taxon>
        <taxon>Polyphaga</taxon>
        <taxon>Cucujiformia</taxon>
        <taxon>Chrysomeloidea</taxon>
        <taxon>Chrysomelidae</taxon>
        <taxon>Galerucinae</taxon>
        <taxon>Alticini</taxon>
        <taxon>Psylliodes</taxon>
    </lineage>
</organism>
<protein>
    <recommendedName>
        <fullName evidence="3">lactoylglutathione lyase</fullName>
        <ecNumber evidence="3">4.4.1.5</ecNumber>
    </recommendedName>
    <alternativeName>
        <fullName evidence="8">Aldoketomutase</fullName>
    </alternativeName>
    <alternativeName>
        <fullName evidence="7">Ketone-aldehyde mutase</fullName>
    </alternativeName>
    <alternativeName>
        <fullName evidence="9">Methylglyoxalase</fullName>
    </alternativeName>
    <alternativeName>
        <fullName evidence="10">S-D-lactoylglutathione methylglyoxal lyase</fullName>
    </alternativeName>
</protein>
<dbReference type="CDD" id="cd07233">
    <property type="entry name" value="GlxI_Zn"/>
    <property type="match status" value="1"/>
</dbReference>
<evidence type="ECO:0000256" key="7">
    <source>
        <dbReference type="ARBA" id="ARBA00030291"/>
    </source>
</evidence>
<dbReference type="PROSITE" id="PS51819">
    <property type="entry name" value="VOC"/>
    <property type="match status" value="1"/>
</dbReference>
<dbReference type="InterPro" id="IPR029068">
    <property type="entry name" value="Glyas_Bleomycin-R_OHBP_Dase"/>
</dbReference>
<dbReference type="InterPro" id="IPR004361">
    <property type="entry name" value="Glyoxalase_1"/>
</dbReference>
<dbReference type="Proteomes" id="UP001153636">
    <property type="component" value="Chromosome 16"/>
</dbReference>
<dbReference type="InterPro" id="IPR018146">
    <property type="entry name" value="Glyoxalase_1_CS"/>
</dbReference>
<feature type="domain" description="VOC" evidence="14">
    <location>
        <begin position="90"/>
        <end position="238"/>
    </location>
</feature>
<dbReference type="PANTHER" id="PTHR10374">
    <property type="entry name" value="LACTOYLGLUTATHIONE LYASE GLYOXALASE I"/>
    <property type="match status" value="1"/>
</dbReference>
<gene>
    <name evidence="15" type="ORF">PSYICH_LOCUS5317</name>
</gene>
<feature type="binding site" evidence="12">
    <location>
        <position position="234"/>
    </location>
    <ligand>
        <name>Zn(2+)</name>
        <dbReference type="ChEBI" id="CHEBI:29105"/>
        <note>ligand shared between dimeric partners</note>
    </ligand>
</feature>
<evidence type="ECO:0000256" key="3">
    <source>
        <dbReference type="ARBA" id="ARBA00012081"/>
    </source>
</evidence>
<dbReference type="PROSITE" id="PS00934">
    <property type="entry name" value="GLYOXALASE_I_1"/>
    <property type="match status" value="1"/>
</dbReference>
<name>A0A9P0G8V7_9CUCU</name>
<dbReference type="PANTHER" id="PTHR10374:SF30">
    <property type="entry name" value="LACTOYLGLUTATHIONE LYASE"/>
    <property type="match status" value="1"/>
</dbReference>
<evidence type="ECO:0000259" key="14">
    <source>
        <dbReference type="PROSITE" id="PS51819"/>
    </source>
</evidence>
<dbReference type="EMBL" id="OV651828">
    <property type="protein sequence ID" value="CAH1104238.1"/>
    <property type="molecule type" value="Genomic_DNA"/>
</dbReference>
<dbReference type="Pfam" id="PF00903">
    <property type="entry name" value="Glyoxalase"/>
    <property type="match status" value="1"/>
</dbReference>
<dbReference type="SUPFAM" id="SSF54593">
    <property type="entry name" value="Glyoxalase/Bleomycin resistance protein/Dihydroxybiphenyl dioxygenase"/>
    <property type="match status" value="1"/>
</dbReference>
<evidence type="ECO:0000256" key="2">
    <source>
        <dbReference type="ARBA" id="ARBA00010363"/>
    </source>
</evidence>
<evidence type="ECO:0000256" key="6">
    <source>
        <dbReference type="ARBA" id="ARBA00023239"/>
    </source>
</evidence>
<evidence type="ECO:0000256" key="5">
    <source>
        <dbReference type="ARBA" id="ARBA00022833"/>
    </source>
</evidence>
<dbReference type="Gene3D" id="3.10.180.10">
    <property type="entry name" value="2,3-Dihydroxybiphenyl 1,2-Dioxygenase, domain 1"/>
    <property type="match status" value="1"/>
</dbReference>
<comment type="similarity">
    <text evidence="2">Belongs to the glyoxalase I family.</text>
</comment>
<evidence type="ECO:0000313" key="16">
    <source>
        <dbReference type="Proteomes" id="UP001153636"/>
    </source>
</evidence>
<evidence type="ECO:0000256" key="8">
    <source>
        <dbReference type="ARBA" id="ARBA00030892"/>
    </source>
</evidence>
<keyword evidence="6" id="KW-0456">Lyase</keyword>
<evidence type="ECO:0000256" key="9">
    <source>
        <dbReference type="ARBA" id="ARBA00032460"/>
    </source>
</evidence>
<dbReference type="OrthoDB" id="16820at2759"/>
<feature type="active site" description="Proton donor/acceptor" evidence="11">
    <location>
        <position position="234"/>
    </location>
</feature>
<dbReference type="InterPro" id="IPR004360">
    <property type="entry name" value="Glyas_Fos-R_dOase_dom"/>
</dbReference>
<evidence type="ECO:0000256" key="10">
    <source>
        <dbReference type="ARBA" id="ARBA00033298"/>
    </source>
</evidence>
<feature type="region of interest" description="Disordered" evidence="13">
    <location>
        <begin position="22"/>
        <end position="43"/>
    </location>
</feature>
<reference evidence="15" key="1">
    <citation type="submission" date="2022-01" db="EMBL/GenBank/DDBJ databases">
        <authorList>
            <person name="King R."/>
        </authorList>
    </citation>
    <scope>NUCLEOTIDE SEQUENCE</scope>
</reference>
<evidence type="ECO:0000256" key="4">
    <source>
        <dbReference type="ARBA" id="ARBA00022723"/>
    </source>
</evidence>
<accession>A0A9P0G8V7</accession>
<feature type="binding site" evidence="12">
    <location>
        <position position="188"/>
    </location>
    <ligand>
        <name>Zn(2+)</name>
        <dbReference type="ChEBI" id="CHEBI:29105"/>
        <note>ligand shared between dimeric partners</note>
    </ligand>
</feature>
<evidence type="ECO:0000256" key="11">
    <source>
        <dbReference type="PIRSR" id="PIRSR604361-1"/>
    </source>
</evidence>
<evidence type="ECO:0000256" key="1">
    <source>
        <dbReference type="ARBA" id="ARBA00005008"/>
    </source>
</evidence>
<feature type="binding site" evidence="12">
    <location>
        <position position="93"/>
    </location>
    <ligand>
        <name>Zn(2+)</name>
        <dbReference type="ChEBI" id="CHEBI:29105"/>
        <note>ligand shared between dimeric partners</note>
    </ligand>
</feature>
<dbReference type="NCBIfam" id="TIGR00068">
    <property type="entry name" value="glyox_I"/>
    <property type="match status" value="1"/>
</dbReference>
<sequence>METLKFKAKRLYSLGQRPGAVEKEDYIGSEEEEEEHNHKTKQERYRKRKNIFIQYYIYFTNMGDQSILPVSNEEILSLCAPKPTETEEFIMQQTMYRIKDPRKSVPFYTQVLGMQLLTKLDFPSMKFSLYFLGYEEPTSLPEGLTSKERVSWTFGRKATIELTHNWGTENDDNYKPHNGNQDPKGFGHIGVMVPDVYKACERFEKLGVNFVKKPDDGKMKGIAFITDPDGYWIEIFNNKIVAEIVNPV</sequence>
<keyword evidence="16" id="KW-1185">Reference proteome</keyword>
<dbReference type="GO" id="GO:0004462">
    <property type="term" value="F:lactoylglutathione lyase activity"/>
    <property type="evidence" value="ECO:0007669"/>
    <property type="project" value="UniProtKB-EC"/>
</dbReference>
<dbReference type="InterPro" id="IPR037523">
    <property type="entry name" value="VOC_core"/>
</dbReference>
<dbReference type="GO" id="GO:0046872">
    <property type="term" value="F:metal ion binding"/>
    <property type="evidence" value="ECO:0007669"/>
    <property type="project" value="UniProtKB-KW"/>
</dbReference>
<keyword evidence="5 12" id="KW-0862">Zinc</keyword>
<evidence type="ECO:0000313" key="15">
    <source>
        <dbReference type="EMBL" id="CAH1104238.1"/>
    </source>
</evidence>
<dbReference type="EC" id="4.4.1.5" evidence="3"/>
<comment type="cofactor">
    <cofactor evidence="12">
        <name>Zn(2+)</name>
        <dbReference type="ChEBI" id="CHEBI:29105"/>
    </cofactor>
    <text evidence="12">Binds 1 zinc ion per subunit. In the homodimer, two zinc ions are bound between subunits.</text>
</comment>
<evidence type="ECO:0000256" key="13">
    <source>
        <dbReference type="SAM" id="MobiDB-lite"/>
    </source>
</evidence>
<comment type="pathway">
    <text evidence="1">Secondary metabolite metabolism; methylglyoxal degradation; (R)-lactate from methylglyoxal: step 1/2.</text>
</comment>
<feature type="binding site" evidence="12">
    <location>
        <position position="161"/>
    </location>
    <ligand>
        <name>Zn(2+)</name>
        <dbReference type="ChEBI" id="CHEBI:29105"/>
        <note>ligand shared between dimeric partners</note>
    </ligand>
</feature>
<dbReference type="AlphaFoldDB" id="A0A9P0G8V7"/>